<accession>A0A1F6DD72</accession>
<proteinExistence type="predicted"/>
<evidence type="ECO:0000256" key="1">
    <source>
        <dbReference type="SAM" id="Phobius"/>
    </source>
</evidence>
<evidence type="ECO:0000313" key="3">
    <source>
        <dbReference type="Proteomes" id="UP000178794"/>
    </source>
</evidence>
<evidence type="ECO:0000313" key="2">
    <source>
        <dbReference type="EMBL" id="OGG58972.1"/>
    </source>
</evidence>
<keyword evidence="1" id="KW-0472">Membrane</keyword>
<reference evidence="2 3" key="1">
    <citation type="journal article" date="2016" name="Nat. Commun.">
        <title>Thousands of microbial genomes shed light on interconnected biogeochemical processes in an aquifer system.</title>
        <authorList>
            <person name="Anantharaman K."/>
            <person name="Brown C.T."/>
            <person name="Hug L.A."/>
            <person name="Sharon I."/>
            <person name="Castelle C.J."/>
            <person name="Probst A.J."/>
            <person name="Thomas B.C."/>
            <person name="Singh A."/>
            <person name="Wilkins M.J."/>
            <person name="Karaoz U."/>
            <person name="Brodie E.L."/>
            <person name="Williams K.H."/>
            <person name="Hubbard S.S."/>
            <person name="Banfield J.F."/>
        </authorList>
    </citation>
    <scope>NUCLEOTIDE SEQUENCE [LARGE SCALE GENOMIC DNA]</scope>
</reference>
<feature type="transmembrane region" description="Helical" evidence="1">
    <location>
        <begin position="46"/>
        <end position="65"/>
    </location>
</feature>
<dbReference type="Proteomes" id="UP000178794">
    <property type="component" value="Unassembled WGS sequence"/>
</dbReference>
<dbReference type="EMBL" id="MFLF01000021">
    <property type="protein sequence ID" value="OGG58972.1"/>
    <property type="molecule type" value="Genomic_DNA"/>
</dbReference>
<dbReference type="AlphaFoldDB" id="A0A1F6DD72"/>
<comment type="caution">
    <text evidence="2">The sequence shown here is derived from an EMBL/GenBank/DDBJ whole genome shotgun (WGS) entry which is preliminary data.</text>
</comment>
<sequence>MNTLDALLWENVLTMPFTGIRVTIFIVVLAIVLLMCTKIVTSRLPLSIRVFFHAGAIAFVPILFITEHALLSRPGTLEPARLRDGSLCLTALSATITYGKGVYLLLEEPGAEPRYVHVVWEVRFAQAMSRALQAQKERGGTLLVGNASCAAEKGATLQEGGDTDGRDGVVVVDNFPTPYPDKIDLEE</sequence>
<keyword evidence="1" id="KW-0812">Transmembrane</keyword>
<keyword evidence="1" id="KW-1133">Transmembrane helix</keyword>
<dbReference type="STRING" id="1798492.A3C89_03745"/>
<protein>
    <submittedName>
        <fullName evidence="2">Uncharacterized protein</fullName>
    </submittedName>
</protein>
<feature type="transmembrane region" description="Helical" evidence="1">
    <location>
        <begin position="12"/>
        <end position="34"/>
    </location>
</feature>
<organism evidence="2 3">
    <name type="scientific">Candidatus Kaiserbacteria bacterium RIFCSPHIGHO2_02_FULL_50_50</name>
    <dbReference type="NCBI Taxonomy" id="1798492"/>
    <lineage>
        <taxon>Bacteria</taxon>
        <taxon>Candidatus Kaiseribacteriota</taxon>
    </lineage>
</organism>
<name>A0A1F6DD72_9BACT</name>
<gene>
    <name evidence="2" type="ORF">A3C89_03745</name>
</gene>